<proteinExistence type="predicted"/>
<reference evidence="1" key="1">
    <citation type="submission" date="2020-07" db="EMBL/GenBank/DDBJ databases">
        <authorList>
            <person name="Nazaruddin N."/>
        </authorList>
    </citation>
    <scope>NUCLEOTIDE SEQUENCE</scope>
</reference>
<sequence length="118" mass="13706">MLVSLCKRSMTKIQGQVSALDGSLARRFQTLLTTSLSNGSESHRITRLRSRLYQVWNKNLKVSIFYRDLYILISSLLIVKSVLLRLYHSSLEQKSESVHILQRSLYINFITTDREICL</sequence>
<keyword evidence="2" id="KW-1185">Reference proteome</keyword>
<dbReference type="EMBL" id="CAJDYZ010000026">
    <property type="protein sequence ID" value="CAD1468077.1"/>
    <property type="molecule type" value="Genomic_DNA"/>
</dbReference>
<comment type="caution">
    <text evidence="1">The sequence shown here is derived from an EMBL/GenBank/DDBJ whole genome shotgun (WGS) entry which is preliminary data.</text>
</comment>
<dbReference type="AlphaFoldDB" id="A0A6V7GSB9"/>
<name>A0A6V7GSB9_9HYME</name>
<accession>A0A6V7GSB9</accession>
<evidence type="ECO:0000313" key="1">
    <source>
        <dbReference type="EMBL" id="CAD1468077.1"/>
    </source>
</evidence>
<organism evidence="1 2">
    <name type="scientific">Heterotrigona itama</name>
    <dbReference type="NCBI Taxonomy" id="395501"/>
    <lineage>
        <taxon>Eukaryota</taxon>
        <taxon>Metazoa</taxon>
        <taxon>Ecdysozoa</taxon>
        <taxon>Arthropoda</taxon>
        <taxon>Hexapoda</taxon>
        <taxon>Insecta</taxon>
        <taxon>Pterygota</taxon>
        <taxon>Neoptera</taxon>
        <taxon>Endopterygota</taxon>
        <taxon>Hymenoptera</taxon>
        <taxon>Apocrita</taxon>
        <taxon>Aculeata</taxon>
        <taxon>Apoidea</taxon>
        <taxon>Anthophila</taxon>
        <taxon>Apidae</taxon>
        <taxon>Heterotrigona</taxon>
    </lineage>
</organism>
<protein>
    <submittedName>
        <fullName evidence="1">Uncharacterized protein</fullName>
    </submittedName>
</protein>
<gene>
    <name evidence="1" type="ORF">MHI_LOCUS1068</name>
</gene>
<evidence type="ECO:0000313" key="2">
    <source>
        <dbReference type="Proteomes" id="UP000752696"/>
    </source>
</evidence>
<feature type="non-terminal residue" evidence="1">
    <location>
        <position position="1"/>
    </location>
</feature>
<dbReference type="Proteomes" id="UP000752696">
    <property type="component" value="Unassembled WGS sequence"/>
</dbReference>